<comment type="caution">
    <text evidence="4">Lacks conserved residue(s) required for the propagation of feature annotation.</text>
</comment>
<evidence type="ECO:0000256" key="5">
    <source>
        <dbReference type="PIRSR" id="PIRSR001430-1"/>
    </source>
</evidence>
<evidence type="ECO:0000256" key="2">
    <source>
        <dbReference type="ARBA" id="ARBA00022694"/>
    </source>
</evidence>
<dbReference type="FunFam" id="3.30.70.580:FF:000001">
    <property type="entry name" value="tRNA pseudouridine synthase A"/>
    <property type="match status" value="1"/>
</dbReference>
<feature type="binding site" evidence="4 6">
    <location>
        <position position="110"/>
    </location>
    <ligand>
        <name>substrate</name>
    </ligand>
</feature>
<protein>
    <recommendedName>
        <fullName evidence="4">tRNA pseudouridine synthase A</fullName>
        <ecNumber evidence="4">5.4.99.12</ecNumber>
    </recommendedName>
    <alternativeName>
        <fullName evidence="4">tRNA pseudouridine(38-40) synthase</fullName>
    </alternativeName>
    <alternativeName>
        <fullName evidence="4">tRNA pseudouridylate synthase I</fullName>
    </alternativeName>
    <alternativeName>
        <fullName evidence="4">tRNA-uridine isomerase I</fullName>
    </alternativeName>
</protein>
<evidence type="ECO:0000256" key="6">
    <source>
        <dbReference type="PIRSR" id="PIRSR001430-2"/>
    </source>
</evidence>
<dbReference type="GO" id="GO:0031119">
    <property type="term" value="P:tRNA pseudouridine synthesis"/>
    <property type="evidence" value="ECO:0007669"/>
    <property type="project" value="UniProtKB-UniRule"/>
</dbReference>
<dbReference type="EC" id="5.4.99.12" evidence="4"/>
<dbReference type="HAMAP" id="MF_00171">
    <property type="entry name" value="TruA"/>
    <property type="match status" value="1"/>
</dbReference>
<organism evidence="9 10">
    <name type="scientific">Candidatus Egerieousia excrementavium</name>
    <dbReference type="NCBI Taxonomy" id="2840778"/>
    <lineage>
        <taxon>Bacteria</taxon>
        <taxon>Pseudomonadati</taxon>
        <taxon>Bacteroidota</taxon>
        <taxon>Bacteroidia</taxon>
        <taxon>Bacteroidales</taxon>
        <taxon>Candidatus Egerieousia</taxon>
    </lineage>
</organism>
<comment type="caution">
    <text evidence="9">The sequence shown here is derived from an EMBL/GenBank/DDBJ whole genome shotgun (WGS) entry which is preliminary data.</text>
</comment>
<dbReference type="InterPro" id="IPR020094">
    <property type="entry name" value="TruA/RsuA/RluB/E/F_N"/>
</dbReference>
<gene>
    <name evidence="4 9" type="primary">truA</name>
    <name evidence="9" type="ORF">IAC68_01310</name>
</gene>
<dbReference type="InterPro" id="IPR001406">
    <property type="entry name" value="PsdUridine_synth_TruA"/>
</dbReference>
<dbReference type="Gene3D" id="3.30.70.660">
    <property type="entry name" value="Pseudouridine synthase I, catalytic domain, C-terminal subdomain"/>
    <property type="match status" value="1"/>
</dbReference>
<feature type="active site" description="Nucleophile" evidence="4 5">
    <location>
        <position position="51"/>
    </location>
</feature>
<evidence type="ECO:0000259" key="8">
    <source>
        <dbReference type="Pfam" id="PF01416"/>
    </source>
</evidence>
<evidence type="ECO:0000256" key="1">
    <source>
        <dbReference type="ARBA" id="ARBA00009375"/>
    </source>
</evidence>
<dbReference type="PANTHER" id="PTHR11142">
    <property type="entry name" value="PSEUDOURIDYLATE SYNTHASE"/>
    <property type="match status" value="1"/>
</dbReference>
<dbReference type="Gene3D" id="3.30.70.580">
    <property type="entry name" value="Pseudouridine synthase I, catalytic domain, N-terminal subdomain"/>
    <property type="match status" value="1"/>
</dbReference>
<dbReference type="InterPro" id="IPR020095">
    <property type="entry name" value="PsdUridine_synth_TruA_C"/>
</dbReference>
<evidence type="ECO:0000256" key="3">
    <source>
        <dbReference type="ARBA" id="ARBA00023235"/>
    </source>
</evidence>
<keyword evidence="2 4" id="KW-0819">tRNA processing</keyword>
<evidence type="ECO:0000313" key="10">
    <source>
        <dbReference type="Proteomes" id="UP000823635"/>
    </source>
</evidence>
<comment type="function">
    <text evidence="4">Formation of pseudouridine at positions 38, 39 and 40 in the anticodon stem and loop of transfer RNAs.</text>
</comment>
<comment type="similarity">
    <text evidence="1 4 7">Belongs to the tRNA pseudouridine synthase TruA family.</text>
</comment>
<keyword evidence="3 4" id="KW-0413">Isomerase</keyword>
<dbReference type="EMBL" id="JADINB010000031">
    <property type="protein sequence ID" value="MBO8428559.1"/>
    <property type="molecule type" value="Genomic_DNA"/>
</dbReference>
<sequence length="257" mass="29026">MRYFITLSYDGAPFSGWQIQENANSVQHEIQKALGILLREPVTVTGAGRTDAGVNAIGYVAHFDSKNILKNCPQLCYKLNAILPNEICVHEIFQMPGNAHARFDATSRCYKYYIHTRKDPFCARYSCLTKEKPDIAAMNRAAGHLLGVHDFSCFEKLNGGNKTSICNVMEAGWEQIDSHRYLFTIRANRFLRNMVRAIVGSLLEVGYGKRQPEWIAEIMEMKERGKAGQSVPGNALFLAEITYPYPLKQQPEASDRQ</sequence>
<evidence type="ECO:0000256" key="7">
    <source>
        <dbReference type="RuleBase" id="RU003792"/>
    </source>
</evidence>
<dbReference type="InterPro" id="IPR020103">
    <property type="entry name" value="PsdUridine_synth_cat_dom_sf"/>
</dbReference>
<comment type="catalytic activity">
    <reaction evidence="4 7">
        <text>uridine(38/39/40) in tRNA = pseudouridine(38/39/40) in tRNA</text>
        <dbReference type="Rhea" id="RHEA:22376"/>
        <dbReference type="Rhea" id="RHEA-COMP:10085"/>
        <dbReference type="Rhea" id="RHEA-COMP:10087"/>
        <dbReference type="ChEBI" id="CHEBI:65314"/>
        <dbReference type="ChEBI" id="CHEBI:65315"/>
        <dbReference type="EC" id="5.4.99.12"/>
    </reaction>
</comment>
<proteinExistence type="inferred from homology"/>
<dbReference type="GO" id="GO:0160147">
    <property type="term" value="F:tRNA pseudouridine(38-40) synthase activity"/>
    <property type="evidence" value="ECO:0007669"/>
    <property type="project" value="UniProtKB-EC"/>
</dbReference>
<dbReference type="Pfam" id="PF01416">
    <property type="entry name" value="PseudoU_synth_1"/>
    <property type="match status" value="1"/>
</dbReference>
<evidence type="ECO:0000313" key="9">
    <source>
        <dbReference type="EMBL" id="MBO8428559.1"/>
    </source>
</evidence>
<evidence type="ECO:0000256" key="4">
    <source>
        <dbReference type="HAMAP-Rule" id="MF_00171"/>
    </source>
</evidence>
<reference evidence="9" key="2">
    <citation type="journal article" date="2021" name="PeerJ">
        <title>Extensive microbial diversity within the chicken gut microbiome revealed by metagenomics and culture.</title>
        <authorList>
            <person name="Gilroy R."/>
            <person name="Ravi A."/>
            <person name="Getino M."/>
            <person name="Pursley I."/>
            <person name="Horton D.L."/>
            <person name="Alikhan N.F."/>
            <person name="Baker D."/>
            <person name="Gharbi K."/>
            <person name="Hall N."/>
            <person name="Watson M."/>
            <person name="Adriaenssens E.M."/>
            <person name="Foster-Nyarko E."/>
            <person name="Jarju S."/>
            <person name="Secka A."/>
            <person name="Antonio M."/>
            <person name="Oren A."/>
            <person name="Chaudhuri R.R."/>
            <person name="La Ragione R."/>
            <person name="Hildebrand F."/>
            <person name="Pallen M.J."/>
        </authorList>
    </citation>
    <scope>NUCLEOTIDE SEQUENCE</scope>
    <source>
        <strain evidence="9">15467</strain>
    </source>
</reference>
<dbReference type="PANTHER" id="PTHR11142:SF0">
    <property type="entry name" value="TRNA PSEUDOURIDINE SYNTHASE-LIKE 1"/>
    <property type="match status" value="1"/>
</dbReference>
<dbReference type="InterPro" id="IPR020097">
    <property type="entry name" value="PsdUridine_synth_TruA_a/b_dom"/>
</dbReference>
<dbReference type="PIRSF" id="PIRSF001430">
    <property type="entry name" value="tRNA_psdUrid_synth"/>
    <property type="match status" value="1"/>
</dbReference>
<name>A0A9D9DJ39_9BACT</name>
<dbReference type="AlphaFoldDB" id="A0A9D9DJ39"/>
<dbReference type="SUPFAM" id="SSF55120">
    <property type="entry name" value="Pseudouridine synthase"/>
    <property type="match status" value="1"/>
</dbReference>
<feature type="domain" description="Pseudouridine synthase I TruA alpha/beta" evidence="8">
    <location>
        <begin position="141"/>
        <end position="244"/>
    </location>
</feature>
<reference evidence="9" key="1">
    <citation type="submission" date="2020-10" db="EMBL/GenBank/DDBJ databases">
        <authorList>
            <person name="Gilroy R."/>
        </authorList>
    </citation>
    <scope>NUCLEOTIDE SEQUENCE</scope>
    <source>
        <strain evidence="9">15467</strain>
    </source>
</reference>
<dbReference type="GO" id="GO:0003723">
    <property type="term" value="F:RNA binding"/>
    <property type="evidence" value="ECO:0007669"/>
    <property type="project" value="InterPro"/>
</dbReference>
<comment type="subunit">
    <text evidence="4">Homodimer.</text>
</comment>
<dbReference type="CDD" id="cd02570">
    <property type="entry name" value="PseudoU_synth_EcTruA"/>
    <property type="match status" value="1"/>
</dbReference>
<dbReference type="Proteomes" id="UP000823635">
    <property type="component" value="Unassembled WGS sequence"/>
</dbReference>
<accession>A0A9D9DJ39</accession>
<dbReference type="NCBIfam" id="TIGR00071">
    <property type="entry name" value="hisT_truA"/>
    <property type="match status" value="1"/>
</dbReference>